<evidence type="ECO:0000256" key="10">
    <source>
        <dbReference type="SAM" id="Phobius"/>
    </source>
</evidence>
<dbReference type="EMBL" id="WIWC01000046">
    <property type="protein sequence ID" value="MQT82382.1"/>
    <property type="molecule type" value="Genomic_DNA"/>
</dbReference>
<comment type="catalytic activity">
    <reaction evidence="9">
        <text>3',3'-c-di-GMP + H2O = 5'-phosphoguanylyl(3'-&gt;5')guanosine + H(+)</text>
        <dbReference type="Rhea" id="RHEA:24902"/>
        <dbReference type="ChEBI" id="CHEBI:15377"/>
        <dbReference type="ChEBI" id="CHEBI:15378"/>
        <dbReference type="ChEBI" id="CHEBI:58754"/>
        <dbReference type="ChEBI" id="CHEBI:58805"/>
        <dbReference type="EC" id="3.1.4.52"/>
    </reaction>
</comment>
<dbReference type="SUPFAM" id="SSF141868">
    <property type="entry name" value="EAL domain-like"/>
    <property type="match status" value="1"/>
</dbReference>
<dbReference type="InterPro" id="IPR050706">
    <property type="entry name" value="Cyclic-di-GMP_PDE-like"/>
</dbReference>
<keyword evidence="4" id="KW-0973">c-di-GMP</keyword>
<name>A0A6A7YZ97_9PSED</name>
<evidence type="ECO:0000256" key="1">
    <source>
        <dbReference type="ARBA" id="ARBA00004651"/>
    </source>
</evidence>
<sequence>MPFMTKLNRNWTERYALVVLSGLLPIVLGIAIVVWQTHRTLTLEARQTGEEAIRQFDLMLDNAALAANVVLPLAGQDCPQVELALRDQVTRRPFVRSVNLVWDNQIYCTSLFGSFKETVDPTHYTAGVLWLMSGNPVTPDEPLLVYRHQQDHGSVLISLYGFHLVNALGLINPKTQLLIEVGNNWIDRYGKVSNLPHDDFPVSQIEVASTQYPYRVVAGFGSGTVTRQMIEQSPVLLGLLIFLGGISAATVMRLKKRATSPSRELQRGLEAEEFVPYFQPVVQGDNKQWAGAEVLMRWQHPTEGLVRPDLFIPLAEHSGLIVPMTRLLMRQTAELLAPHVSSMAPRFHIAFNITALHCHNLELIEDCRRFLNAFPPASVILVLELTERELVVPTQITHALFDALHRLGVMIALDDFGTGHSSLNYLRELNVDYLKIDQSFVAMIGADALSGHILDSIIDLCAKLDLGIVAEGIETLEQSEYLSAKGVDFLQGYLFSRPLDAQGFIKALHAHRANLN</sequence>
<dbReference type="Gene3D" id="3.20.20.450">
    <property type="entry name" value="EAL domain"/>
    <property type="match status" value="1"/>
</dbReference>
<evidence type="ECO:0000256" key="8">
    <source>
        <dbReference type="ARBA" id="ARBA00023136"/>
    </source>
</evidence>
<organism evidence="12">
    <name type="scientific">Pseudomonas helleri</name>
    <dbReference type="NCBI Taxonomy" id="1608996"/>
    <lineage>
        <taxon>Bacteria</taxon>
        <taxon>Pseudomonadati</taxon>
        <taxon>Pseudomonadota</taxon>
        <taxon>Gammaproteobacteria</taxon>
        <taxon>Pseudomonadales</taxon>
        <taxon>Pseudomonadaceae</taxon>
        <taxon>Pseudomonas</taxon>
    </lineage>
</organism>
<evidence type="ECO:0000256" key="4">
    <source>
        <dbReference type="ARBA" id="ARBA00022636"/>
    </source>
</evidence>
<dbReference type="Pfam" id="PF00563">
    <property type="entry name" value="EAL"/>
    <property type="match status" value="1"/>
</dbReference>
<dbReference type="RefSeq" id="WP_153387202.1">
    <property type="nucleotide sequence ID" value="NZ_WIWC01000046.1"/>
</dbReference>
<evidence type="ECO:0000256" key="6">
    <source>
        <dbReference type="ARBA" id="ARBA00022801"/>
    </source>
</evidence>
<proteinExistence type="predicted"/>
<dbReference type="PANTHER" id="PTHR33121">
    <property type="entry name" value="CYCLIC DI-GMP PHOSPHODIESTERASE PDEF"/>
    <property type="match status" value="1"/>
</dbReference>
<dbReference type="InterPro" id="IPR001633">
    <property type="entry name" value="EAL_dom"/>
</dbReference>
<feature type="transmembrane region" description="Helical" evidence="10">
    <location>
        <begin position="15"/>
        <end position="35"/>
    </location>
</feature>
<reference evidence="12" key="1">
    <citation type="submission" date="2019-10" db="EMBL/GenBank/DDBJ databases">
        <title>Evaluation of single-gene subtyping targets for Pseudomonas.</title>
        <authorList>
            <person name="Reichler S.J."/>
            <person name="Orsi R.H."/>
            <person name="Wiedmann M."/>
            <person name="Martin N.H."/>
            <person name="Murphy S.I."/>
        </authorList>
    </citation>
    <scope>NUCLEOTIDE SEQUENCE</scope>
    <source>
        <strain evidence="12">FSL R10-2339</strain>
    </source>
</reference>
<accession>A0A6A7YZ97</accession>
<feature type="domain" description="EAL" evidence="11">
    <location>
        <begin position="258"/>
        <end position="512"/>
    </location>
</feature>
<dbReference type="Pfam" id="PF12792">
    <property type="entry name" value="CSS-motif"/>
    <property type="match status" value="1"/>
</dbReference>
<feature type="transmembrane region" description="Helical" evidence="10">
    <location>
        <begin position="235"/>
        <end position="254"/>
    </location>
</feature>
<gene>
    <name evidence="12" type="ORF">GHN86_20275</name>
</gene>
<dbReference type="PANTHER" id="PTHR33121:SF80">
    <property type="entry name" value="CYCLIC DI-GMP PHOSPHODIESTERASE PDEL"/>
    <property type="match status" value="1"/>
</dbReference>
<keyword evidence="6" id="KW-0378">Hydrolase</keyword>
<evidence type="ECO:0000259" key="11">
    <source>
        <dbReference type="PROSITE" id="PS50883"/>
    </source>
</evidence>
<dbReference type="EC" id="3.1.4.52" evidence="2"/>
<dbReference type="AlphaFoldDB" id="A0A6A7YZ97"/>
<keyword evidence="5 10" id="KW-0812">Transmembrane</keyword>
<protein>
    <recommendedName>
        <fullName evidence="2">cyclic-guanylate-specific phosphodiesterase</fullName>
        <ecNumber evidence="2">3.1.4.52</ecNumber>
    </recommendedName>
</protein>
<keyword evidence="8 10" id="KW-0472">Membrane</keyword>
<evidence type="ECO:0000256" key="9">
    <source>
        <dbReference type="ARBA" id="ARBA00034290"/>
    </source>
</evidence>
<dbReference type="GO" id="GO:0005886">
    <property type="term" value="C:plasma membrane"/>
    <property type="evidence" value="ECO:0007669"/>
    <property type="project" value="UniProtKB-SubCell"/>
</dbReference>
<dbReference type="InterPro" id="IPR024744">
    <property type="entry name" value="CSS-motif_dom"/>
</dbReference>
<dbReference type="InterPro" id="IPR035919">
    <property type="entry name" value="EAL_sf"/>
</dbReference>
<dbReference type="GO" id="GO:0071111">
    <property type="term" value="F:cyclic-guanylate-specific phosphodiesterase activity"/>
    <property type="evidence" value="ECO:0007669"/>
    <property type="project" value="UniProtKB-EC"/>
</dbReference>
<evidence type="ECO:0000313" key="12">
    <source>
        <dbReference type="EMBL" id="MQT82382.1"/>
    </source>
</evidence>
<dbReference type="CDD" id="cd01948">
    <property type="entry name" value="EAL"/>
    <property type="match status" value="1"/>
</dbReference>
<comment type="subcellular location">
    <subcellularLocation>
        <location evidence="1">Cell membrane</location>
        <topology evidence="1">Multi-pass membrane protein</topology>
    </subcellularLocation>
</comment>
<evidence type="ECO:0000256" key="3">
    <source>
        <dbReference type="ARBA" id="ARBA00022475"/>
    </source>
</evidence>
<evidence type="ECO:0000256" key="5">
    <source>
        <dbReference type="ARBA" id="ARBA00022692"/>
    </source>
</evidence>
<evidence type="ECO:0000256" key="7">
    <source>
        <dbReference type="ARBA" id="ARBA00022989"/>
    </source>
</evidence>
<keyword evidence="7 10" id="KW-1133">Transmembrane helix</keyword>
<keyword evidence="3" id="KW-1003">Cell membrane</keyword>
<evidence type="ECO:0000256" key="2">
    <source>
        <dbReference type="ARBA" id="ARBA00012282"/>
    </source>
</evidence>
<comment type="caution">
    <text evidence="12">The sequence shown here is derived from an EMBL/GenBank/DDBJ whole genome shotgun (WGS) entry which is preliminary data.</text>
</comment>
<dbReference type="PROSITE" id="PS50883">
    <property type="entry name" value="EAL"/>
    <property type="match status" value="1"/>
</dbReference>
<dbReference type="SMART" id="SM00052">
    <property type="entry name" value="EAL"/>
    <property type="match status" value="1"/>
</dbReference>